<gene>
    <name evidence="1" type="ORF">POCTA_138.1.T1350043</name>
</gene>
<dbReference type="AlphaFoldDB" id="A0A8S1XV04"/>
<comment type="caution">
    <text evidence="1">The sequence shown here is derived from an EMBL/GenBank/DDBJ whole genome shotgun (WGS) entry which is preliminary data.</text>
</comment>
<evidence type="ECO:0000313" key="2">
    <source>
        <dbReference type="Proteomes" id="UP000683925"/>
    </source>
</evidence>
<organism evidence="1 2">
    <name type="scientific">Paramecium octaurelia</name>
    <dbReference type="NCBI Taxonomy" id="43137"/>
    <lineage>
        <taxon>Eukaryota</taxon>
        <taxon>Sar</taxon>
        <taxon>Alveolata</taxon>
        <taxon>Ciliophora</taxon>
        <taxon>Intramacronucleata</taxon>
        <taxon>Oligohymenophorea</taxon>
        <taxon>Peniculida</taxon>
        <taxon>Parameciidae</taxon>
        <taxon>Paramecium</taxon>
    </lineage>
</organism>
<reference evidence="1" key="1">
    <citation type="submission" date="2021-01" db="EMBL/GenBank/DDBJ databases">
        <authorList>
            <consortium name="Genoscope - CEA"/>
            <person name="William W."/>
        </authorList>
    </citation>
    <scope>NUCLEOTIDE SEQUENCE</scope>
</reference>
<dbReference type="EMBL" id="CAJJDP010000136">
    <property type="protein sequence ID" value="CAD8205271.1"/>
    <property type="molecule type" value="Genomic_DNA"/>
</dbReference>
<evidence type="ECO:0000313" key="1">
    <source>
        <dbReference type="EMBL" id="CAD8205271.1"/>
    </source>
</evidence>
<protein>
    <submittedName>
        <fullName evidence="1">Uncharacterized protein</fullName>
    </submittedName>
</protein>
<name>A0A8S1XV04_PAROT</name>
<dbReference type="OMA" id="DIQMIDY"/>
<dbReference type="OrthoDB" id="310501at2759"/>
<keyword evidence="2" id="KW-1185">Reference proteome</keyword>
<proteinExistence type="predicted"/>
<sequence length="193" mass="22231">MGPVCSNSQIKRKESKQIQTDQVVEQINNNTNILNNINIVIELIYDINILVNDLDLEFKQEVYVEDVIKIQVHQDVEQQVENSVSEESLHSFLPSQNPRPSITLENEQEPYSQILQSMIVKKKEKLQVIQQDIQMIDYSPIKQESKSQSSQIIKSVEPFNLDFESSSSSEQFEWNQEYSIDSNGEILVTGIVN</sequence>
<accession>A0A8S1XV04</accession>
<dbReference type="Proteomes" id="UP000683925">
    <property type="component" value="Unassembled WGS sequence"/>
</dbReference>